<evidence type="ECO:0000256" key="4">
    <source>
        <dbReference type="ARBA" id="ARBA00022676"/>
    </source>
</evidence>
<dbReference type="Proteomes" id="UP000789831">
    <property type="component" value="Unassembled WGS sequence"/>
</dbReference>
<feature type="binding site" evidence="8">
    <location>
        <position position="220"/>
    </location>
    <ligand>
        <name>phosphate</name>
        <dbReference type="ChEBI" id="CHEBI:43474"/>
    </ligand>
</feature>
<dbReference type="FunFam" id="3.40.50.1580:FF:000004">
    <property type="entry name" value="Purine nucleoside phosphorylase"/>
    <property type="match status" value="1"/>
</dbReference>
<gene>
    <name evidence="10" type="ORF">AGERDE_LOCUS11332</name>
</gene>
<evidence type="ECO:0000256" key="8">
    <source>
        <dbReference type="PIRSR" id="PIRSR000477-2"/>
    </source>
</evidence>
<dbReference type="OrthoDB" id="10261782at2759"/>
<evidence type="ECO:0000256" key="7">
    <source>
        <dbReference type="PIRNR" id="PIRNR000477"/>
    </source>
</evidence>
<feature type="binding site" evidence="8">
    <location>
        <position position="80"/>
    </location>
    <ligand>
        <name>phosphate</name>
        <dbReference type="ChEBI" id="CHEBI:43474"/>
    </ligand>
</feature>
<sequence length="315" mass="34290">MPPTQNLQSAEIDDVTIEYGNTVKYLRAHLPSYLAAPKLAIICGSGLGGLVNTIEQTKSSKIEFSYSEIPGFVKSTVEGHAGKLVFGLLGVNKMPVVCMVGRFHMYEGHTKEQVTLPIKIFKLLGIEVLIVTNAAGSLNSEFKVGNVVIIWDHISIPGISGNNPLAGPNQSQLGPRFPPMSDAYDFELRRTAFRAAASLKLEKGTVKEGTYCWVMGPSYETRAEAKFLNLIGGDVVGMSTVPEVVVARYCGIRVLGLSLVTNMVLTKKPRSADPEKNEPETIEVHPSHQEVLEASHASASMMQSLVKTIVEMIYR</sequence>
<evidence type="ECO:0000313" key="10">
    <source>
        <dbReference type="EMBL" id="CAG8649293.1"/>
    </source>
</evidence>
<dbReference type="NCBIfam" id="TIGR01697">
    <property type="entry name" value="PNPH-PUNA-XAPA"/>
    <property type="match status" value="1"/>
</dbReference>
<feature type="binding site" evidence="8">
    <location>
        <position position="239"/>
    </location>
    <ligand>
        <name>phosphate</name>
        <dbReference type="ChEBI" id="CHEBI:43474"/>
    </ligand>
</feature>
<feature type="binding site" evidence="8">
    <location>
        <position position="134"/>
    </location>
    <ligand>
        <name>phosphate</name>
        <dbReference type="ChEBI" id="CHEBI:43474"/>
    </ligand>
</feature>
<dbReference type="SUPFAM" id="SSF53167">
    <property type="entry name" value="Purine and uridine phosphorylases"/>
    <property type="match status" value="1"/>
</dbReference>
<dbReference type="PANTHER" id="PTHR11904">
    <property type="entry name" value="METHYLTHIOADENOSINE/PURINE NUCLEOSIDE PHOSPHORYLASE"/>
    <property type="match status" value="1"/>
</dbReference>
<reference evidence="10" key="1">
    <citation type="submission" date="2021-06" db="EMBL/GenBank/DDBJ databases">
        <authorList>
            <person name="Kallberg Y."/>
            <person name="Tangrot J."/>
            <person name="Rosling A."/>
        </authorList>
    </citation>
    <scope>NUCLEOTIDE SEQUENCE</scope>
    <source>
        <strain evidence="10">MT106</strain>
    </source>
</reference>
<dbReference type="InterPro" id="IPR035994">
    <property type="entry name" value="Nucleoside_phosphorylase_sf"/>
</dbReference>
<dbReference type="GO" id="GO:0005737">
    <property type="term" value="C:cytoplasm"/>
    <property type="evidence" value="ECO:0007669"/>
    <property type="project" value="TreeGrafter"/>
</dbReference>
<dbReference type="InterPro" id="IPR011268">
    <property type="entry name" value="Purine_phosphorylase"/>
</dbReference>
<dbReference type="InterPro" id="IPR011270">
    <property type="entry name" value="Pur_Nuc_Pase_Ino/Guo-sp"/>
</dbReference>
<dbReference type="GO" id="GO:0009116">
    <property type="term" value="P:nucleoside metabolic process"/>
    <property type="evidence" value="ECO:0007669"/>
    <property type="project" value="InterPro"/>
</dbReference>
<keyword evidence="11" id="KW-1185">Reference proteome</keyword>
<dbReference type="PANTHER" id="PTHR11904:SF9">
    <property type="entry name" value="PURINE NUCLEOSIDE PHOSPHORYLASE-RELATED"/>
    <property type="match status" value="1"/>
</dbReference>
<keyword evidence="4 7" id="KW-0328">Glycosyltransferase</keyword>
<dbReference type="CDD" id="cd09009">
    <property type="entry name" value="PNP-EcPNPII_like"/>
    <property type="match status" value="1"/>
</dbReference>
<dbReference type="AlphaFoldDB" id="A0A9N9DRC3"/>
<feature type="binding site" evidence="8">
    <location>
        <position position="45"/>
    </location>
    <ligand>
        <name>phosphate</name>
        <dbReference type="ChEBI" id="CHEBI:43474"/>
    </ligand>
</feature>
<evidence type="ECO:0000256" key="5">
    <source>
        <dbReference type="ARBA" id="ARBA00022679"/>
    </source>
</evidence>
<comment type="catalytic activity">
    <reaction evidence="1">
        <text>a purine D-ribonucleoside + phosphate = a purine nucleobase + alpha-D-ribose 1-phosphate</text>
        <dbReference type="Rhea" id="RHEA:19805"/>
        <dbReference type="ChEBI" id="CHEBI:26386"/>
        <dbReference type="ChEBI" id="CHEBI:43474"/>
        <dbReference type="ChEBI" id="CHEBI:57720"/>
        <dbReference type="ChEBI" id="CHEBI:142355"/>
        <dbReference type="EC" id="2.4.2.1"/>
    </reaction>
</comment>
<proteinExistence type="inferred from homology"/>
<evidence type="ECO:0000259" key="9">
    <source>
        <dbReference type="Pfam" id="PF01048"/>
    </source>
</evidence>
<feature type="domain" description="Nucleoside phosphorylase" evidence="9">
    <location>
        <begin position="38"/>
        <end position="310"/>
    </location>
</feature>
<comment type="function">
    <text evidence="6">The purine nucleoside phosphorylases catalyze the phosphorolytic breakdown of the N-glycosidic bond in the beta-(deoxy)ribonucleoside molecules, with the formation of the corresponding free purine bases and pentose-1-phosphate. Cleaves guanosine and inosine.</text>
</comment>
<organism evidence="10 11">
    <name type="scientific">Ambispora gerdemannii</name>
    <dbReference type="NCBI Taxonomy" id="144530"/>
    <lineage>
        <taxon>Eukaryota</taxon>
        <taxon>Fungi</taxon>
        <taxon>Fungi incertae sedis</taxon>
        <taxon>Mucoromycota</taxon>
        <taxon>Glomeromycotina</taxon>
        <taxon>Glomeromycetes</taxon>
        <taxon>Archaeosporales</taxon>
        <taxon>Ambisporaceae</taxon>
        <taxon>Ambispora</taxon>
    </lineage>
</organism>
<evidence type="ECO:0000313" key="11">
    <source>
        <dbReference type="Proteomes" id="UP000789831"/>
    </source>
</evidence>
<dbReference type="Gene3D" id="3.40.50.1580">
    <property type="entry name" value="Nucleoside phosphorylase domain"/>
    <property type="match status" value="1"/>
</dbReference>
<dbReference type="NCBIfam" id="TIGR01700">
    <property type="entry name" value="PNPH"/>
    <property type="match status" value="1"/>
</dbReference>
<protein>
    <recommendedName>
        <fullName evidence="7">Purine nucleoside phosphorylase</fullName>
        <ecNumber evidence="7">2.4.2.1</ecNumber>
    </recommendedName>
    <alternativeName>
        <fullName evidence="7">Inosine-guanosine phosphorylase</fullName>
    </alternativeName>
</protein>
<evidence type="ECO:0000256" key="1">
    <source>
        <dbReference type="ARBA" id="ARBA00000755"/>
    </source>
</evidence>
<dbReference type="EC" id="2.4.2.1" evidence="7"/>
<dbReference type="EMBL" id="CAJVPL010004594">
    <property type="protein sequence ID" value="CAG8649293.1"/>
    <property type="molecule type" value="Genomic_DNA"/>
</dbReference>
<evidence type="ECO:0000256" key="6">
    <source>
        <dbReference type="ARBA" id="ARBA00058131"/>
    </source>
</evidence>
<keyword evidence="5 7" id="KW-0808">Transferase</keyword>
<accession>A0A9N9DRC3</accession>
<dbReference type="PIRSF" id="PIRSF000477">
    <property type="entry name" value="PurNPase"/>
    <property type="match status" value="1"/>
</dbReference>
<dbReference type="GO" id="GO:0004731">
    <property type="term" value="F:purine-nucleoside phosphorylase activity"/>
    <property type="evidence" value="ECO:0007669"/>
    <property type="project" value="UniProtKB-EC"/>
</dbReference>
<name>A0A9N9DRC3_9GLOM</name>
<comment type="similarity">
    <text evidence="3 7">Belongs to the PNP/MTAP phosphorylase family.</text>
</comment>
<comment type="pathway">
    <text evidence="2 7">Purine metabolism; purine nucleoside salvage.</text>
</comment>
<feature type="binding site" evidence="8">
    <location>
        <position position="262"/>
    </location>
    <ligand>
        <name>a purine D-ribonucleoside</name>
        <dbReference type="ChEBI" id="CHEBI:142355"/>
    </ligand>
</feature>
<dbReference type="Pfam" id="PF01048">
    <property type="entry name" value="PNP_UDP_1"/>
    <property type="match status" value="1"/>
</dbReference>
<feature type="binding site" evidence="8">
    <location>
        <begin position="102"/>
        <end position="104"/>
    </location>
    <ligand>
        <name>phosphate</name>
        <dbReference type="ChEBI" id="CHEBI:43474"/>
    </ligand>
</feature>
<dbReference type="InterPro" id="IPR000845">
    <property type="entry name" value="Nucleoside_phosphorylase_d"/>
</dbReference>
<evidence type="ECO:0000256" key="2">
    <source>
        <dbReference type="ARBA" id="ARBA00005058"/>
    </source>
</evidence>
<dbReference type="NCBIfam" id="NF006054">
    <property type="entry name" value="PRK08202.1"/>
    <property type="match status" value="1"/>
</dbReference>
<comment type="caution">
    <text evidence="10">The sequence shown here is derived from an EMBL/GenBank/DDBJ whole genome shotgun (WGS) entry which is preliminary data.</text>
</comment>
<evidence type="ECO:0000256" key="3">
    <source>
        <dbReference type="ARBA" id="ARBA00006751"/>
    </source>
</evidence>